<accession>Q1ZAE4</accession>
<dbReference type="EMBL" id="AAPH01000001">
    <property type="protein sequence ID" value="EAS45548.1"/>
    <property type="molecule type" value="Genomic_DNA"/>
</dbReference>
<dbReference type="Gene3D" id="3.10.180.10">
    <property type="entry name" value="2,3-Dihydroxybiphenyl 1,2-Dioxygenase, domain 1"/>
    <property type="match status" value="1"/>
</dbReference>
<dbReference type="InterPro" id="IPR051332">
    <property type="entry name" value="Fosfomycin_Res_Enzymes"/>
</dbReference>
<dbReference type="RefSeq" id="WP_006228850.1">
    <property type="nucleotide sequence ID" value="NZ_CH724134.1"/>
</dbReference>
<protein>
    <recommendedName>
        <fullName evidence="1">VOC domain-containing protein</fullName>
    </recommendedName>
</protein>
<dbReference type="PROSITE" id="PS51819">
    <property type="entry name" value="VOC"/>
    <property type="match status" value="1"/>
</dbReference>
<dbReference type="PANTHER" id="PTHR36113:SF1">
    <property type="entry name" value="GLYOXALASE_BLEOMYCIN RESISTANCE PROTEIN_DIOXYGENASE"/>
    <property type="match status" value="1"/>
</dbReference>
<evidence type="ECO:0000313" key="3">
    <source>
        <dbReference type="Proteomes" id="UP000003789"/>
    </source>
</evidence>
<dbReference type="HOGENOM" id="CLU_046006_16_0_6"/>
<organism evidence="2 3">
    <name type="scientific">Photobacterium profundum 3TCK</name>
    <dbReference type="NCBI Taxonomy" id="314280"/>
    <lineage>
        <taxon>Bacteria</taxon>
        <taxon>Pseudomonadati</taxon>
        <taxon>Pseudomonadota</taxon>
        <taxon>Gammaproteobacteria</taxon>
        <taxon>Vibrionales</taxon>
        <taxon>Vibrionaceae</taxon>
        <taxon>Photobacterium</taxon>
    </lineage>
</organism>
<name>Q1ZAE4_9GAMM</name>
<evidence type="ECO:0000259" key="1">
    <source>
        <dbReference type="PROSITE" id="PS51819"/>
    </source>
</evidence>
<sequence length="129" mass="14596">MKIEHVAIWCNSLENMSSFYQHYFGAKSSGKYENKAKKFSSYFLTLPEGARIELMSMASFQILPSDPYVQFTGLAHMAFSVGSEEKVNQITEIFIADGYEVLDGPRWTGDGYYESVILDPEGNRVEITV</sequence>
<dbReference type="Proteomes" id="UP000003789">
    <property type="component" value="Unassembled WGS sequence"/>
</dbReference>
<comment type="caution">
    <text evidence="2">The sequence shown here is derived from an EMBL/GenBank/DDBJ whole genome shotgun (WGS) entry which is preliminary data.</text>
</comment>
<dbReference type="OrthoDB" id="9800438at2"/>
<feature type="domain" description="VOC" evidence="1">
    <location>
        <begin position="2"/>
        <end position="129"/>
    </location>
</feature>
<dbReference type="InterPro" id="IPR029068">
    <property type="entry name" value="Glyas_Bleomycin-R_OHBP_Dase"/>
</dbReference>
<dbReference type="Pfam" id="PF00903">
    <property type="entry name" value="Glyoxalase"/>
    <property type="match status" value="1"/>
</dbReference>
<evidence type="ECO:0000313" key="2">
    <source>
        <dbReference type="EMBL" id="EAS45548.1"/>
    </source>
</evidence>
<dbReference type="InterPro" id="IPR037523">
    <property type="entry name" value="VOC_core"/>
</dbReference>
<proteinExistence type="predicted"/>
<dbReference type="AlphaFoldDB" id="Q1ZAE4"/>
<gene>
    <name evidence="2" type="ORF">P3TCK_04206</name>
</gene>
<dbReference type="SUPFAM" id="SSF54593">
    <property type="entry name" value="Glyoxalase/Bleomycin resistance protein/Dihydroxybiphenyl dioxygenase"/>
    <property type="match status" value="1"/>
</dbReference>
<dbReference type="PANTHER" id="PTHR36113">
    <property type="entry name" value="LYASE, PUTATIVE-RELATED-RELATED"/>
    <property type="match status" value="1"/>
</dbReference>
<dbReference type="InterPro" id="IPR004360">
    <property type="entry name" value="Glyas_Fos-R_dOase_dom"/>
</dbReference>
<reference evidence="2 3" key="1">
    <citation type="submission" date="2006-03" db="EMBL/GenBank/DDBJ databases">
        <authorList>
            <person name="Bartlett D.H."/>
            <person name="Valle G."/>
            <person name="Lauro F.M."/>
            <person name="Vezzi A."/>
            <person name="Simonato F."/>
            <person name="Eloe E."/>
            <person name="Vitulo N."/>
            <person name="Stratton T.K."/>
            <person name="D'angelo M."/>
            <person name="Ferriera S."/>
            <person name="Johnson J."/>
            <person name="Kravitz S."/>
            <person name="Beeson K."/>
            <person name="Sutton G."/>
            <person name="Rogers Y."/>
            <person name="Friedman R."/>
            <person name="Frazier M."/>
            <person name="Venter J.C."/>
        </authorList>
    </citation>
    <scope>NUCLEOTIDE SEQUENCE [LARGE SCALE GENOMIC DNA]</scope>
    <source>
        <strain evidence="2 3">3TCK</strain>
    </source>
</reference>